<reference evidence="2 3" key="1">
    <citation type="submission" date="2014-02" db="EMBL/GenBank/DDBJ databases">
        <title>Whole genome sequence of Sphingobium chlorophenolicum NBRC 16172.</title>
        <authorList>
            <person name="Gan H.M."/>
            <person name="Gan H.Y."/>
            <person name="Chew T.H."/>
            <person name="Savka M.A."/>
        </authorList>
    </citation>
    <scope>NUCLEOTIDE SEQUENCE [LARGE SCALE GENOMIC DNA]</scope>
    <source>
        <strain evidence="2 3">NBRC 16172</strain>
    </source>
</reference>
<protein>
    <submittedName>
        <fullName evidence="2">Glyoxalase family protein</fullName>
    </submittedName>
</protein>
<proteinExistence type="predicted"/>
<dbReference type="Proteomes" id="UP000028411">
    <property type="component" value="Unassembled WGS sequence"/>
</dbReference>
<accession>A0A081R9D3</accession>
<dbReference type="PATRIC" id="fig|46429.4.peg.3931"/>
<sequence>MLTNADAKVQGPAIETAVALKGVHHTARPTWKLKETVHFYRDVLELKLCHAICARGWGPDDHPDFIHFFFESGQGSTIAFFYYLQTAQPVDNVPQGSFVYNSVHTAWRVDTREELLAWKEKLEGKGFEVMQVPHEILESIYVTDPNGYAVEIAWQTRAMNAYDEVDARLTLEAAISIENETGDRVQAIDDIWKRKARMVDAYLAESE</sequence>
<dbReference type="Gene3D" id="3.10.180.10">
    <property type="entry name" value="2,3-Dihydroxybiphenyl 1,2-Dioxygenase, domain 1"/>
    <property type="match status" value="1"/>
</dbReference>
<dbReference type="CDD" id="cd06587">
    <property type="entry name" value="VOC"/>
    <property type="match status" value="1"/>
</dbReference>
<evidence type="ECO:0000313" key="3">
    <source>
        <dbReference type="Proteomes" id="UP000028411"/>
    </source>
</evidence>
<feature type="domain" description="VOC" evidence="1">
    <location>
        <begin position="22"/>
        <end position="155"/>
    </location>
</feature>
<dbReference type="EMBL" id="JFHR01000063">
    <property type="protein sequence ID" value="KEQ51806.1"/>
    <property type="molecule type" value="Genomic_DNA"/>
</dbReference>
<dbReference type="InterPro" id="IPR029068">
    <property type="entry name" value="Glyas_Bleomycin-R_OHBP_Dase"/>
</dbReference>
<dbReference type="InterPro" id="IPR037523">
    <property type="entry name" value="VOC_core"/>
</dbReference>
<dbReference type="InterPro" id="IPR004360">
    <property type="entry name" value="Glyas_Fos-R_dOase_dom"/>
</dbReference>
<gene>
    <name evidence="2" type="ORF">BV95_03942</name>
</gene>
<dbReference type="AlphaFoldDB" id="A0A081R9D3"/>
<dbReference type="RefSeq" id="WP_202901580.1">
    <property type="nucleotide sequence ID" value="NZ_JFHR01000063.1"/>
</dbReference>
<organism evidence="2 3">
    <name type="scientific">Sphingobium chlorophenolicum</name>
    <dbReference type="NCBI Taxonomy" id="46429"/>
    <lineage>
        <taxon>Bacteria</taxon>
        <taxon>Pseudomonadati</taxon>
        <taxon>Pseudomonadota</taxon>
        <taxon>Alphaproteobacteria</taxon>
        <taxon>Sphingomonadales</taxon>
        <taxon>Sphingomonadaceae</taxon>
        <taxon>Sphingobium</taxon>
    </lineage>
</organism>
<dbReference type="PROSITE" id="PS51819">
    <property type="entry name" value="VOC"/>
    <property type="match status" value="1"/>
</dbReference>
<dbReference type="SUPFAM" id="SSF54593">
    <property type="entry name" value="Glyoxalase/Bleomycin resistance protein/Dihydroxybiphenyl dioxygenase"/>
    <property type="match status" value="1"/>
</dbReference>
<name>A0A081R9D3_SPHCR</name>
<dbReference type="eggNOG" id="COG0346">
    <property type="taxonomic scope" value="Bacteria"/>
</dbReference>
<evidence type="ECO:0000313" key="2">
    <source>
        <dbReference type="EMBL" id="KEQ51806.1"/>
    </source>
</evidence>
<comment type="caution">
    <text evidence="2">The sequence shown here is derived from an EMBL/GenBank/DDBJ whole genome shotgun (WGS) entry which is preliminary data.</text>
</comment>
<evidence type="ECO:0000259" key="1">
    <source>
        <dbReference type="PROSITE" id="PS51819"/>
    </source>
</evidence>
<dbReference type="Pfam" id="PF00903">
    <property type="entry name" value="Glyoxalase"/>
    <property type="match status" value="1"/>
</dbReference>